<dbReference type="PANTHER" id="PTHR47326:SF1">
    <property type="entry name" value="HTH PSQ-TYPE DOMAIN-CONTAINING PROTEIN"/>
    <property type="match status" value="1"/>
</dbReference>
<comment type="caution">
    <text evidence="1">The sequence shown here is derived from an EMBL/GenBank/DDBJ whole genome shotgun (WGS) entry which is preliminary data.</text>
</comment>
<dbReference type="AlphaFoldDB" id="A0A443QGM3"/>
<dbReference type="PANTHER" id="PTHR47326">
    <property type="entry name" value="TRANSPOSABLE ELEMENT TC3 TRANSPOSASE-LIKE PROTEIN"/>
    <property type="match status" value="1"/>
</dbReference>
<accession>A0A443QGM3</accession>
<dbReference type="GO" id="GO:0003676">
    <property type="term" value="F:nucleic acid binding"/>
    <property type="evidence" value="ECO:0007669"/>
    <property type="project" value="InterPro"/>
</dbReference>
<dbReference type="OrthoDB" id="6508494at2759"/>
<protein>
    <recommendedName>
        <fullName evidence="3">Tc1-like transposase DDE domain-containing protein</fullName>
    </recommendedName>
</protein>
<keyword evidence="2" id="KW-1185">Reference proteome</keyword>
<dbReference type="InterPro" id="IPR036397">
    <property type="entry name" value="RNaseH_sf"/>
</dbReference>
<dbReference type="STRING" id="1965070.A0A443QGM3"/>
<evidence type="ECO:0000313" key="1">
    <source>
        <dbReference type="EMBL" id="RWS02164.1"/>
    </source>
</evidence>
<name>A0A443QGM3_9ACAR</name>
<organism evidence="1 2">
    <name type="scientific">Dinothrombium tinctorium</name>
    <dbReference type="NCBI Taxonomy" id="1965070"/>
    <lineage>
        <taxon>Eukaryota</taxon>
        <taxon>Metazoa</taxon>
        <taxon>Ecdysozoa</taxon>
        <taxon>Arthropoda</taxon>
        <taxon>Chelicerata</taxon>
        <taxon>Arachnida</taxon>
        <taxon>Acari</taxon>
        <taxon>Acariformes</taxon>
        <taxon>Trombidiformes</taxon>
        <taxon>Prostigmata</taxon>
        <taxon>Anystina</taxon>
        <taxon>Parasitengona</taxon>
        <taxon>Trombidioidea</taxon>
        <taxon>Trombidiidae</taxon>
        <taxon>Dinothrombium</taxon>
    </lineage>
</organism>
<dbReference type="Gene3D" id="3.30.420.10">
    <property type="entry name" value="Ribonuclease H-like superfamily/Ribonuclease H"/>
    <property type="match status" value="1"/>
</dbReference>
<reference evidence="1 2" key="1">
    <citation type="journal article" date="2018" name="Gigascience">
        <title>Genomes of trombidid mites reveal novel predicted allergens and laterally-transferred genes associated with secondary metabolism.</title>
        <authorList>
            <person name="Dong X."/>
            <person name="Chaisiri K."/>
            <person name="Xia D."/>
            <person name="Armstrong S.D."/>
            <person name="Fang Y."/>
            <person name="Donnelly M.J."/>
            <person name="Kadowaki T."/>
            <person name="McGarry J.W."/>
            <person name="Darby A.C."/>
            <person name="Makepeace B.L."/>
        </authorList>
    </citation>
    <scope>NUCLEOTIDE SEQUENCE [LARGE SCALE GENOMIC DNA]</scope>
    <source>
        <strain evidence="1">UoL-WK</strain>
    </source>
</reference>
<evidence type="ECO:0000313" key="2">
    <source>
        <dbReference type="Proteomes" id="UP000285301"/>
    </source>
</evidence>
<evidence type="ECO:0008006" key="3">
    <source>
        <dbReference type="Google" id="ProtNLM"/>
    </source>
</evidence>
<sequence>MLLLHSFFGDRIISKGVSEDIFWPPYSPDLNPCDFFLWGRLKDIVFAEEPKTLSELKEKITLNLNKISLAECQRVIFNFNKRLNVCIKKEGKHFSNIIN</sequence>
<proteinExistence type="predicted"/>
<gene>
    <name evidence="1" type="ORF">B4U79_03946</name>
</gene>
<dbReference type="EMBL" id="NCKU01008078">
    <property type="protein sequence ID" value="RWS02164.1"/>
    <property type="molecule type" value="Genomic_DNA"/>
</dbReference>
<dbReference type="Proteomes" id="UP000285301">
    <property type="component" value="Unassembled WGS sequence"/>
</dbReference>